<evidence type="ECO:0000256" key="9">
    <source>
        <dbReference type="ARBA" id="ARBA00023136"/>
    </source>
</evidence>
<comment type="subcellular location">
    <subcellularLocation>
        <location evidence="1">Cell membrane</location>
        <topology evidence="1">Multi-pass membrane protein</topology>
    </subcellularLocation>
</comment>
<evidence type="ECO:0000256" key="8">
    <source>
        <dbReference type="ARBA" id="ARBA00023065"/>
    </source>
</evidence>
<evidence type="ECO:0000313" key="12">
    <source>
        <dbReference type="Proteomes" id="UP001596505"/>
    </source>
</evidence>
<comment type="caution">
    <text evidence="11">The sequence shown here is derived from an EMBL/GenBank/DDBJ whole genome shotgun (WGS) entry which is preliminary data.</text>
</comment>
<feature type="transmembrane region" description="Helical" evidence="10">
    <location>
        <begin position="139"/>
        <end position="160"/>
    </location>
</feature>
<feature type="transmembrane region" description="Helical" evidence="10">
    <location>
        <begin position="240"/>
        <end position="259"/>
    </location>
</feature>
<sequence>MYEKRRKVTLLTKKYRAGRKWLKLHPPQVLALGFITLFIAGGFLLWLPVSTTRHISFLDAFFTATSASTITGLNVVDIGSTYTLFGQIVIMCLIQIGGLGFMTFAVFTVMILGRKIGLRQRLLIQEALNQPNVGGIVRLVKVLIIFSLFIELAATVLLSMDWVPKFGLLKGFYYSLFHVVSAFNNAGFSLWPNSLSDYVGDPVVNIIITVLITTGGLGFIVLVDIWYSKQFRDLTLHSKLMITGTLVISVISMLFFFLFEYGNPGTIGGLSLTDKLIASYFQGVSPRTAGFNTIDFSHIHEGTALIIMLQMFIGAGSGSTGSGIKVTTFLVILLAVMSFIRGKDQTVVFNRSIKSSTIMRSIAIVVISLTTVFVAVLILTVTEHASFFTVLFEAVSAFGTAGVTMGLTDHLSTAGRFIIIFLMFLGRVGPLTLAFSLSAPKKSNIRFPSGDVFTG</sequence>
<dbReference type="InterPro" id="IPR004772">
    <property type="entry name" value="TrkH"/>
</dbReference>
<dbReference type="EMBL" id="JBHTCO010000004">
    <property type="protein sequence ID" value="MFC7392384.1"/>
    <property type="molecule type" value="Genomic_DNA"/>
</dbReference>
<keyword evidence="5 10" id="KW-0812">Transmembrane</keyword>
<proteinExistence type="predicted"/>
<keyword evidence="4" id="KW-0633">Potassium transport</keyword>
<feature type="transmembrane region" description="Helical" evidence="10">
    <location>
        <begin position="322"/>
        <end position="340"/>
    </location>
</feature>
<evidence type="ECO:0000256" key="6">
    <source>
        <dbReference type="ARBA" id="ARBA00022958"/>
    </source>
</evidence>
<organism evidence="11 12">
    <name type="scientific">Scopulibacillus cellulosilyticus</name>
    <dbReference type="NCBI Taxonomy" id="2665665"/>
    <lineage>
        <taxon>Bacteria</taxon>
        <taxon>Bacillati</taxon>
        <taxon>Bacillota</taxon>
        <taxon>Bacilli</taxon>
        <taxon>Bacillales</taxon>
        <taxon>Sporolactobacillaceae</taxon>
        <taxon>Scopulibacillus</taxon>
    </lineage>
</organism>
<keyword evidence="6" id="KW-0630">Potassium</keyword>
<evidence type="ECO:0000256" key="1">
    <source>
        <dbReference type="ARBA" id="ARBA00004651"/>
    </source>
</evidence>
<evidence type="ECO:0000256" key="4">
    <source>
        <dbReference type="ARBA" id="ARBA00022538"/>
    </source>
</evidence>
<feature type="transmembrane region" description="Helical" evidence="10">
    <location>
        <begin position="361"/>
        <end position="381"/>
    </location>
</feature>
<evidence type="ECO:0000256" key="5">
    <source>
        <dbReference type="ARBA" id="ARBA00022692"/>
    </source>
</evidence>
<dbReference type="InterPro" id="IPR003445">
    <property type="entry name" value="Cat_transpt"/>
</dbReference>
<dbReference type="NCBIfam" id="TIGR00933">
    <property type="entry name" value="2a38"/>
    <property type="match status" value="1"/>
</dbReference>
<evidence type="ECO:0000256" key="2">
    <source>
        <dbReference type="ARBA" id="ARBA00022448"/>
    </source>
</evidence>
<dbReference type="Pfam" id="PF02386">
    <property type="entry name" value="TrkH"/>
    <property type="match status" value="1"/>
</dbReference>
<evidence type="ECO:0000313" key="11">
    <source>
        <dbReference type="EMBL" id="MFC7392384.1"/>
    </source>
</evidence>
<accession>A0ABW2PTD2</accession>
<feature type="transmembrane region" description="Helical" evidence="10">
    <location>
        <begin position="417"/>
        <end position="439"/>
    </location>
</feature>
<keyword evidence="12" id="KW-1185">Reference proteome</keyword>
<protein>
    <submittedName>
        <fullName evidence="11">TrkH family potassium uptake protein</fullName>
    </submittedName>
</protein>
<reference evidence="12" key="1">
    <citation type="journal article" date="2019" name="Int. J. Syst. Evol. Microbiol.">
        <title>The Global Catalogue of Microorganisms (GCM) 10K type strain sequencing project: providing services to taxonomists for standard genome sequencing and annotation.</title>
        <authorList>
            <consortium name="The Broad Institute Genomics Platform"/>
            <consortium name="The Broad Institute Genome Sequencing Center for Infectious Disease"/>
            <person name="Wu L."/>
            <person name="Ma J."/>
        </authorList>
    </citation>
    <scope>NUCLEOTIDE SEQUENCE [LARGE SCALE GENOMIC DNA]</scope>
    <source>
        <strain evidence="12">CGMCC 1.16305</strain>
    </source>
</reference>
<gene>
    <name evidence="11" type="ORF">ACFQRG_05255</name>
</gene>
<feature type="transmembrane region" description="Helical" evidence="10">
    <location>
        <begin position="387"/>
        <end position="405"/>
    </location>
</feature>
<keyword evidence="2" id="KW-0813">Transport</keyword>
<feature type="transmembrane region" description="Helical" evidence="10">
    <location>
        <begin position="172"/>
        <end position="191"/>
    </location>
</feature>
<keyword evidence="8" id="KW-0406">Ion transport</keyword>
<dbReference type="RefSeq" id="WP_380964454.1">
    <property type="nucleotide sequence ID" value="NZ_JBHTCO010000004.1"/>
</dbReference>
<dbReference type="PANTHER" id="PTHR32024">
    <property type="entry name" value="TRK SYSTEM POTASSIUM UPTAKE PROTEIN TRKG-RELATED"/>
    <property type="match status" value="1"/>
</dbReference>
<keyword evidence="9 10" id="KW-0472">Membrane</keyword>
<dbReference type="Proteomes" id="UP001596505">
    <property type="component" value="Unassembled WGS sequence"/>
</dbReference>
<keyword evidence="3" id="KW-1003">Cell membrane</keyword>
<feature type="transmembrane region" description="Helical" evidence="10">
    <location>
        <begin position="203"/>
        <end position="228"/>
    </location>
</feature>
<feature type="transmembrane region" description="Helical" evidence="10">
    <location>
        <begin position="29"/>
        <end position="49"/>
    </location>
</feature>
<evidence type="ECO:0000256" key="3">
    <source>
        <dbReference type="ARBA" id="ARBA00022475"/>
    </source>
</evidence>
<feature type="transmembrane region" description="Helical" evidence="10">
    <location>
        <begin position="88"/>
        <end position="112"/>
    </location>
</feature>
<keyword evidence="7 10" id="KW-1133">Transmembrane helix</keyword>
<evidence type="ECO:0000256" key="7">
    <source>
        <dbReference type="ARBA" id="ARBA00022989"/>
    </source>
</evidence>
<dbReference type="PANTHER" id="PTHR32024:SF1">
    <property type="entry name" value="KTR SYSTEM POTASSIUM UPTAKE PROTEIN B"/>
    <property type="match status" value="1"/>
</dbReference>
<evidence type="ECO:0000256" key="10">
    <source>
        <dbReference type="SAM" id="Phobius"/>
    </source>
</evidence>
<name>A0ABW2PTD2_9BACL</name>